<dbReference type="AlphaFoldDB" id="A0A7D9D2Y8"/>
<feature type="signal peptide" evidence="2">
    <location>
        <begin position="1"/>
        <end position="23"/>
    </location>
</feature>
<dbReference type="SUPFAM" id="SSF81901">
    <property type="entry name" value="HCP-like"/>
    <property type="match status" value="1"/>
</dbReference>
<evidence type="ECO:0000256" key="1">
    <source>
        <dbReference type="PROSITE-ProRule" id="PRU00339"/>
    </source>
</evidence>
<dbReference type="PANTHER" id="PTHR12558">
    <property type="entry name" value="CELL DIVISION CYCLE 16,23,27"/>
    <property type="match status" value="1"/>
</dbReference>
<dbReference type="InterPro" id="IPR019734">
    <property type="entry name" value="TPR_rpt"/>
</dbReference>
<gene>
    <name evidence="3" type="ORF">JTBM06_V1_170016</name>
</gene>
<dbReference type="Pfam" id="PF13424">
    <property type="entry name" value="TPR_12"/>
    <property type="match status" value="1"/>
</dbReference>
<dbReference type="SMART" id="SM00028">
    <property type="entry name" value="TPR"/>
    <property type="match status" value="4"/>
</dbReference>
<name>A0A7D9D2Y8_9GAMM</name>
<dbReference type="InterPro" id="IPR013360">
    <property type="entry name" value="Pilus_4_PilW"/>
</dbReference>
<dbReference type="PROSITE" id="PS51257">
    <property type="entry name" value="PROKAR_LIPOPROTEIN"/>
    <property type="match status" value="1"/>
</dbReference>
<dbReference type="PROSITE" id="PS50005">
    <property type="entry name" value="TPR"/>
    <property type="match status" value="2"/>
</dbReference>
<feature type="repeat" description="TPR" evidence="1">
    <location>
        <begin position="73"/>
        <end position="106"/>
    </location>
</feature>
<dbReference type="Gene3D" id="1.25.40.10">
    <property type="entry name" value="Tetratricopeptide repeat domain"/>
    <property type="match status" value="1"/>
</dbReference>
<sequence>MMTRANILIVTAIISMLCGCVTSTSTSQTRQFNESDEAADHNYQLGVQYFRKGNYQLARDRLTRAIDFDPKMAPAHSMLALTYVQLSNTRLATEHFDQAVRYGPNDQNVRNAYAVFLCGQGDYDEAREQFDRAINIRVNDNPEVMMSNAGVCMAKKPDLELAEQYFRQAIARRPNYGEALIQLAALKHRTEDNLIARAFLQRYLAFNEASAAVLYLAIQIETQLGMDREATDYLNQLLRDFPDSPEARQTLTTSN</sequence>
<keyword evidence="2" id="KW-0732">Signal</keyword>
<reference evidence="3" key="1">
    <citation type="submission" date="2019-07" db="EMBL/GenBank/DDBJ databases">
        <authorList>
            <person name="Weber M."/>
            <person name="Kostadinov I."/>
            <person name="Kostadinov D I."/>
        </authorList>
    </citation>
    <scope>NUCLEOTIDE SEQUENCE</scope>
    <source>
        <strain evidence="3">Gfbio:sag-sample-m06:053724c1-46a9-4a36-b237-ea2bf867836b</strain>
    </source>
</reference>
<accession>A0A7D9D2Y8</accession>
<evidence type="ECO:0000256" key="2">
    <source>
        <dbReference type="SAM" id="SignalP"/>
    </source>
</evidence>
<dbReference type="InterPro" id="IPR011990">
    <property type="entry name" value="TPR-like_helical_dom_sf"/>
</dbReference>
<keyword evidence="1" id="KW-0802">TPR repeat</keyword>
<dbReference type="PANTHER" id="PTHR12558:SF13">
    <property type="entry name" value="CELL DIVISION CYCLE PROTEIN 27 HOMOLOG"/>
    <property type="match status" value="1"/>
</dbReference>
<dbReference type="EMBL" id="LR633967">
    <property type="protein sequence ID" value="VUX55929.1"/>
    <property type="molecule type" value="Genomic_DNA"/>
</dbReference>
<feature type="repeat" description="TPR" evidence="1">
    <location>
        <begin position="39"/>
        <end position="72"/>
    </location>
</feature>
<dbReference type="NCBIfam" id="TIGR02521">
    <property type="entry name" value="type_IV_pilW"/>
    <property type="match status" value="1"/>
</dbReference>
<evidence type="ECO:0000313" key="3">
    <source>
        <dbReference type="EMBL" id="VUX55929.1"/>
    </source>
</evidence>
<proteinExistence type="predicted"/>
<organism evidence="3">
    <name type="scientific">uncultured Woeseiaceae bacterium</name>
    <dbReference type="NCBI Taxonomy" id="1983305"/>
    <lineage>
        <taxon>Bacteria</taxon>
        <taxon>Pseudomonadati</taxon>
        <taxon>Pseudomonadota</taxon>
        <taxon>Gammaproteobacteria</taxon>
        <taxon>Woeseiales</taxon>
        <taxon>Woeseiaceae</taxon>
        <taxon>environmental samples</taxon>
    </lineage>
</organism>
<feature type="chain" id="PRO_5027594860" evidence="2">
    <location>
        <begin position="24"/>
        <end position="255"/>
    </location>
</feature>
<protein>
    <submittedName>
        <fullName evidence="3">Uncharacterized protein</fullName>
    </submittedName>
</protein>
<dbReference type="Pfam" id="PF13174">
    <property type="entry name" value="TPR_6"/>
    <property type="match status" value="1"/>
</dbReference>